<reference evidence="1" key="2">
    <citation type="submission" date="2020-09" db="EMBL/GenBank/DDBJ databases">
        <authorList>
            <person name="Sun Q."/>
            <person name="Zhou Y."/>
        </authorList>
    </citation>
    <scope>NUCLEOTIDE SEQUENCE</scope>
    <source>
        <strain evidence="1">CGMCC 1.14988</strain>
    </source>
</reference>
<protein>
    <submittedName>
        <fullName evidence="1">Uncharacterized protein</fullName>
    </submittedName>
</protein>
<dbReference type="RefSeq" id="WP_130650886.1">
    <property type="nucleotide sequence ID" value="NZ_BMHA01000002.1"/>
</dbReference>
<keyword evidence="2" id="KW-1185">Reference proteome</keyword>
<name>A0A8J3A7K2_9ACTN</name>
<sequence length="78" mass="7565">MDPDPSLGRLEVRSGAPTPADLAALVVALTPAAPSDAGGSDDAPAVGDAVPAWATAALLEGTGAPRVSEPASLHARPT</sequence>
<accession>A0A8J3A7K2</accession>
<dbReference type="Proteomes" id="UP000650511">
    <property type="component" value="Unassembled WGS sequence"/>
</dbReference>
<gene>
    <name evidence="1" type="ORF">GCM10011354_06200</name>
</gene>
<evidence type="ECO:0000313" key="1">
    <source>
        <dbReference type="EMBL" id="GGI03869.1"/>
    </source>
</evidence>
<dbReference type="EMBL" id="BMHA01000002">
    <property type="protein sequence ID" value="GGI03869.1"/>
    <property type="molecule type" value="Genomic_DNA"/>
</dbReference>
<organism evidence="1 2">
    <name type="scientific">Egicoccus halophilus</name>
    <dbReference type="NCBI Taxonomy" id="1670830"/>
    <lineage>
        <taxon>Bacteria</taxon>
        <taxon>Bacillati</taxon>
        <taxon>Actinomycetota</taxon>
        <taxon>Nitriliruptoria</taxon>
        <taxon>Egicoccales</taxon>
        <taxon>Egicoccaceae</taxon>
        <taxon>Egicoccus</taxon>
    </lineage>
</organism>
<comment type="caution">
    <text evidence="1">The sequence shown here is derived from an EMBL/GenBank/DDBJ whole genome shotgun (WGS) entry which is preliminary data.</text>
</comment>
<evidence type="ECO:0000313" key="2">
    <source>
        <dbReference type="Proteomes" id="UP000650511"/>
    </source>
</evidence>
<reference evidence="1" key="1">
    <citation type="journal article" date="2014" name="Int. J. Syst. Evol. Microbiol.">
        <title>Complete genome sequence of Corynebacterium casei LMG S-19264T (=DSM 44701T), isolated from a smear-ripened cheese.</title>
        <authorList>
            <consortium name="US DOE Joint Genome Institute (JGI-PGF)"/>
            <person name="Walter F."/>
            <person name="Albersmeier A."/>
            <person name="Kalinowski J."/>
            <person name="Ruckert C."/>
        </authorList>
    </citation>
    <scope>NUCLEOTIDE SEQUENCE</scope>
    <source>
        <strain evidence="1">CGMCC 1.14988</strain>
    </source>
</reference>
<dbReference type="AlphaFoldDB" id="A0A8J3A7K2"/>
<proteinExistence type="predicted"/>